<dbReference type="InterPro" id="IPR050327">
    <property type="entry name" value="Proton-linked_MCT"/>
</dbReference>
<dbReference type="Pfam" id="PF07690">
    <property type="entry name" value="MFS_1"/>
    <property type="match status" value="1"/>
</dbReference>
<dbReference type="Proteomes" id="UP000284706">
    <property type="component" value="Unassembled WGS sequence"/>
</dbReference>
<reference evidence="4 5" key="1">
    <citation type="journal article" date="2018" name="Evol. Lett.">
        <title>Horizontal gene cluster transfer increased hallucinogenic mushroom diversity.</title>
        <authorList>
            <person name="Reynolds H.T."/>
            <person name="Vijayakumar V."/>
            <person name="Gluck-Thaler E."/>
            <person name="Korotkin H.B."/>
            <person name="Matheny P.B."/>
            <person name="Slot J.C."/>
        </authorList>
    </citation>
    <scope>NUCLEOTIDE SEQUENCE [LARGE SCALE GENOMIC DNA]</scope>
    <source>
        <strain evidence="4 5">SRW20</strain>
    </source>
</reference>
<dbReference type="OrthoDB" id="6499973at2759"/>
<accession>A0A409YU35</accession>
<evidence type="ECO:0008006" key="6">
    <source>
        <dbReference type="Google" id="ProtNLM"/>
    </source>
</evidence>
<dbReference type="InParanoid" id="A0A409YU35"/>
<dbReference type="EMBL" id="NHYE01000294">
    <property type="protein sequence ID" value="PPR06526.1"/>
    <property type="molecule type" value="Genomic_DNA"/>
</dbReference>
<feature type="transmembrane region" description="Helical" evidence="3">
    <location>
        <begin position="113"/>
        <end position="130"/>
    </location>
</feature>
<comment type="caution">
    <text evidence="4">The sequence shown here is derived from an EMBL/GenBank/DDBJ whole genome shotgun (WGS) entry which is preliminary data.</text>
</comment>
<comment type="similarity">
    <text evidence="2">Belongs to the major facilitator superfamily. Monocarboxylate porter (TC 2.A.1.13) family.</text>
</comment>
<dbReference type="InterPro" id="IPR011701">
    <property type="entry name" value="MFS"/>
</dbReference>
<dbReference type="Gene3D" id="1.20.1250.20">
    <property type="entry name" value="MFS general substrate transporter like domains"/>
    <property type="match status" value="2"/>
</dbReference>
<protein>
    <recommendedName>
        <fullName evidence="6">Major facilitator superfamily (MFS) profile domain-containing protein</fullName>
    </recommendedName>
</protein>
<keyword evidence="3" id="KW-1133">Transmembrane helix</keyword>
<dbReference type="GO" id="GO:0022857">
    <property type="term" value="F:transmembrane transporter activity"/>
    <property type="evidence" value="ECO:0007669"/>
    <property type="project" value="InterPro"/>
</dbReference>
<feature type="transmembrane region" description="Helical" evidence="3">
    <location>
        <begin position="171"/>
        <end position="190"/>
    </location>
</feature>
<dbReference type="AlphaFoldDB" id="A0A409YU35"/>
<feature type="transmembrane region" description="Helical" evidence="3">
    <location>
        <begin position="337"/>
        <end position="360"/>
    </location>
</feature>
<organism evidence="4 5">
    <name type="scientific">Gymnopilus dilepis</name>
    <dbReference type="NCBI Taxonomy" id="231916"/>
    <lineage>
        <taxon>Eukaryota</taxon>
        <taxon>Fungi</taxon>
        <taxon>Dikarya</taxon>
        <taxon>Basidiomycota</taxon>
        <taxon>Agaricomycotina</taxon>
        <taxon>Agaricomycetes</taxon>
        <taxon>Agaricomycetidae</taxon>
        <taxon>Agaricales</taxon>
        <taxon>Agaricineae</taxon>
        <taxon>Hymenogastraceae</taxon>
        <taxon>Gymnopilus</taxon>
    </lineage>
</organism>
<evidence type="ECO:0000313" key="4">
    <source>
        <dbReference type="EMBL" id="PPR06526.1"/>
    </source>
</evidence>
<dbReference type="GO" id="GO:0016020">
    <property type="term" value="C:membrane"/>
    <property type="evidence" value="ECO:0007669"/>
    <property type="project" value="UniProtKB-SubCell"/>
</dbReference>
<dbReference type="SUPFAM" id="SSF103473">
    <property type="entry name" value="MFS general substrate transporter"/>
    <property type="match status" value="1"/>
</dbReference>
<comment type="subcellular location">
    <subcellularLocation>
        <location evidence="1">Membrane</location>
        <topology evidence="1">Multi-pass membrane protein</topology>
    </subcellularLocation>
</comment>
<keyword evidence="3" id="KW-0472">Membrane</keyword>
<feature type="transmembrane region" description="Helical" evidence="3">
    <location>
        <begin position="136"/>
        <end position="159"/>
    </location>
</feature>
<feature type="transmembrane region" description="Helical" evidence="3">
    <location>
        <begin position="42"/>
        <end position="62"/>
    </location>
</feature>
<sequence>MPKGPAPSQSIEGQRYSTELDTVEDSGRIRADLPVFDRGKEAWLTVLGCWLVQFCTYGYVSAFGVYQDHYSRSFLSQEHPSSISWIGSFQLFLQYAPGVIVGKAFDAGYFRHMMALGTSLQTISMFMLSLTHRNRYYEVFLAQAVGMGLGQSILFLPSLTVIGHHFKRRRALATGIATSGASVGGIIWPICLNQLSQRTTFANAIRTTAALCGLMLFGSNFLMKARTMAERNLPEEVRFRTILRDSAYLVSVISAFCINLGLFFPYFYLQLYTADLKLGGSAAFYSLAILNAGGALGRILPNFLADKFGIYNLLLSCLLISSGLAFSLLAISKVSGVIGFAFFFGFSSGSYISLIPSLLAQLSSHAGEHG</sequence>
<feature type="transmembrane region" description="Helical" evidence="3">
    <location>
        <begin position="202"/>
        <end position="223"/>
    </location>
</feature>
<feature type="transmembrane region" description="Helical" evidence="3">
    <location>
        <begin position="281"/>
        <end position="300"/>
    </location>
</feature>
<feature type="transmembrane region" description="Helical" evidence="3">
    <location>
        <begin position="312"/>
        <end position="331"/>
    </location>
</feature>
<gene>
    <name evidence="4" type="ORF">CVT26_000441</name>
</gene>
<dbReference type="PANTHER" id="PTHR11360:SF234">
    <property type="entry name" value="MFS-TYPE TRANSPORTER DBAD-RELATED"/>
    <property type="match status" value="1"/>
</dbReference>
<evidence type="ECO:0000256" key="3">
    <source>
        <dbReference type="SAM" id="Phobius"/>
    </source>
</evidence>
<evidence type="ECO:0000256" key="1">
    <source>
        <dbReference type="ARBA" id="ARBA00004141"/>
    </source>
</evidence>
<evidence type="ECO:0000313" key="5">
    <source>
        <dbReference type="Proteomes" id="UP000284706"/>
    </source>
</evidence>
<proteinExistence type="inferred from homology"/>
<feature type="transmembrane region" description="Helical" evidence="3">
    <location>
        <begin position="247"/>
        <end position="269"/>
    </location>
</feature>
<evidence type="ECO:0000256" key="2">
    <source>
        <dbReference type="ARBA" id="ARBA00006727"/>
    </source>
</evidence>
<keyword evidence="5" id="KW-1185">Reference proteome</keyword>
<dbReference type="InterPro" id="IPR036259">
    <property type="entry name" value="MFS_trans_sf"/>
</dbReference>
<keyword evidence="3" id="KW-0812">Transmembrane</keyword>
<dbReference type="PANTHER" id="PTHR11360">
    <property type="entry name" value="MONOCARBOXYLATE TRANSPORTER"/>
    <property type="match status" value="1"/>
</dbReference>
<name>A0A409YU35_9AGAR</name>